<comment type="similarity">
    <text evidence="2">Belongs to the transcriptional coactivator PC4 family.</text>
</comment>
<evidence type="ECO:0000256" key="1">
    <source>
        <dbReference type="ARBA" id="ARBA00004123"/>
    </source>
</evidence>
<proteinExistence type="inferred from homology"/>
<keyword evidence="3" id="KW-0805">Transcription regulation</keyword>
<dbReference type="Gene3D" id="2.30.31.10">
    <property type="entry name" value="Transcriptional Coactivator Pc4, Chain A"/>
    <property type="match status" value="1"/>
</dbReference>
<dbReference type="InterPro" id="IPR045125">
    <property type="entry name" value="Sub1/Tcp4-like"/>
</dbReference>
<reference evidence="9 10" key="1">
    <citation type="journal article" date="2015" name="Genome Announc.">
        <title>Draft Genome Sequence and Gene Annotation of the Entomopathogenic Fungus Verticillium hemipterigenum.</title>
        <authorList>
            <person name="Horn F."/>
            <person name="Habel A."/>
            <person name="Scharf D.H."/>
            <person name="Dworschak J."/>
            <person name="Brakhage A.A."/>
            <person name="Guthke R."/>
            <person name="Hertweck C."/>
            <person name="Linde J."/>
        </authorList>
    </citation>
    <scope>NUCLEOTIDE SEQUENCE [LARGE SCALE GENOMIC DNA]</scope>
</reference>
<comment type="subcellular location">
    <subcellularLocation>
        <location evidence="1">Nucleus</location>
    </subcellularLocation>
</comment>
<evidence type="ECO:0000256" key="4">
    <source>
        <dbReference type="ARBA" id="ARBA00023125"/>
    </source>
</evidence>
<dbReference type="InterPro" id="IPR003173">
    <property type="entry name" value="PC4_C"/>
</dbReference>
<feature type="region of interest" description="Disordered" evidence="7">
    <location>
        <begin position="1"/>
        <end position="50"/>
    </location>
</feature>
<dbReference type="GO" id="GO:0003677">
    <property type="term" value="F:DNA binding"/>
    <property type="evidence" value="ECO:0007669"/>
    <property type="project" value="UniProtKB-KW"/>
</dbReference>
<dbReference type="GO" id="GO:0060261">
    <property type="term" value="P:positive regulation of transcription initiation by RNA polymerase II"/>
    <property type="evidence" value="ECO:0007669"/>
    <property type="project" value="InterPro"/>
</dbReference>
<dbReference type="GO" id="GO:0005634">
    <property type="term" value="C:nucleus"/>
    <property type="evidence" value="ECO:0007669"/>
    <property type="project" value="UniProtKB-SubCell"/>
</dbReference>
<dbReference type="STRING" id="1531966.A0A0A1TAU1"/>
<evidence type="ECO:0000256" key="7">
    <source>
        <dbReference type="SAM" id="MobiDB-lite"/>
    </source>
</evidence>
<keyword evidence="5" id="KW-0804">Transcription</keyword>
<sequence>MTEHSKKRRASTEDDSDGGVPHKTSKKTKNVAAAAAPAGKDDEGNPFWDLSNKRRVGVSQFKNMCLINIREYYEKDGKLLPGKKGISLSLEQYTTLVRAIPGINAHLRSLGQLANTSDDVDDDDAAASKPSRKAKTKAEKANIDATSDEEEDDD</sequence>
<evidence type="ECO:0000313" key="10">
    <source>
        <dbReference type="Proteomes" id="UP000039046"/>
    </source>
</evidence>
<dbReference type="Proteomes" id="UP000039046">
    <property type="component" value="Unassembled WGS sequence"/>
</dbReference>
<dbReference type="AlphaFoldDB" id="A0A0A1TAU1"/>
<keyword evidence="6" id="KW-0539">Nucleus</keyword>
<dbReference type="InterPro" id="IPR009044">
    <property type="entry name" value="ssDNA-bd_transcriptional_reg"/>
</dbReference>
<dbReference type="EMBL" id="CDHN01000001">
    <property type="protein sequence ID" value="CEJ82489.1"/>
    <property type="molecule type" value="Genomic_DNA"/>
</dbReference>
<keyword evidence="4" id="KW-0238">DNA-binding</keyword>
<keyword evidence="10" id="KW-1185">Reference proteome</keyword>
<dbReference type="Pfam" id="PF02229">
    <property type="entry name" value="PC4"/>
    <property type="match status" value="1"/>
</dbReference>
<organism evidence="9 10">
    <name type="scientific">[Torrubiella] hemipterigena</name>
    <dbReference type="NCBI Taxonomy" id="1531966"/>
    <lineage>
        <taxon>Eukaryota</taxon>
        <taxon>Fungi</taxon>
        <taxon>Dikarya</taxon>
        <taxon>Ascomycota</taxon>
        <taxon>Pezizomycotina</taxon>
        <taxon>Sordariomycetes</taxon>
        <taxon>Hypocreomycetidae</taxon>
        <taxon>Hypocreales</taxon>
        <taxon>Clavicipitaceae</taxon>
        <taxon>Clavicipitaceae incertae sedis</taxon>
        <taxon>'Torrubiella' clade</taxon>
    </lineage>
</organism>
<feature type="region of interest" description="Disordered" evidence="7">
    <location>
        <begin position="115"/>
        <end position="154"/>
    </location>
</feature>
<evidence type="ECO:0000256" key="5">
    <source>
        <dbReference type="ARBA" id="ARBA00023163"/>
    </source>
</evidence>
<dbReference type="GO" id="GO:0003713">
    <property type="term" value="F:transcription coactivator activity"/>
    <property type="evidence" value="ECO:0007669"/>
    <property type="project" value="InterPro"/>
</dbReference>
<name>A0A0A1TAU1_9HYPO</name>
<dbReference type="SUPFAM" id="SSF54447">
    <property type="entry name" value="ssDNA-binding transcriptional regulator domain"/>
    <property type="match status" value="1"/>
</dbReference>
<evidence type="ECO:0000256" key="2">
    <source>
        <dbReference type="ARBA" id="ARBA00009001"/>
    </source>
</evidence>
<dbReference type="OrthoDB" id="2505440at2759"/>
<evidence type="ECO:0000259" key="8">
    <source>
        <dbReference type="Pfam" id="PF02229"/>
    </source>
</evidence>
<protein>
    <recommendedName>
        <fullName evidence="8">Transcriptional coactivator p15 (PC4) C-terminal domain-containing protein</fullName>
    </recommendedName>
</protein>
<evidence type="ECO:0000256" key="3">
    <source>
        <dbReference type="ARBA" id="ARBA00023015"/>
    </source>
</evidence>
<evidence type="ECO:0000256" key="6">
    <source>
        <dbReference type="ARBA" id="ARBA00023242"/>
    </source>
</evidence>
<dbReference type="PANTHER" id="PTHR13215">
    <property type="entry name" value="RNA POLYMERASE II TRANSCRIPTIONAL COACTIVATOR"/>
    <property type="match status" value="1"/>
</dbReference>
<feature type="domain" description="Transcriptional coactivator p15 (PC4) C-terminal" evidence="8">
    <location>
        <begin position="48"/>
        <end position="98"/>
    </location>
</feature>
<evidence type="ECO:0000313" key="9">
    <source>
        <dbReference type="EMBL" id="CEJ82489.1"/>
    </source>
</evidence>
<dbReference type="HOGENOM" id="CLU_104273_0_1_1"/>
<accession>A0A0A1TAU1</accession>
<gene>
    <name evidence="9" type="ORF">VHEMI02549</name>
</gene>